<dbReference type="Pfam" id="PF14344">
    <property type="entry name" value="DUF4397"/>
    <property type="match status" value="1"/>
</dbReference>
<dbReference type="STRING" id="408074.SAMN05660909_00176"/>
<gene>
    <name evidence="2" type="ORF">SAMN05660909_00176</name>
</gene>
<dbReference type="Proteomes" id="UP000199656">
    <property type="component" value="Unassembled WGS sequence"/>
</dbReference>
<evidence type="ECO:0000313" key="3">
    <source>
        <dbReference type="Proteomes" id="UP000199656"/>
    </source>
</evidence>
<proteinExistence type="predicted"/>
<name>A0A1H3X1J9_9BACT</name>
<evidence type="ECO:0000259" key="1">
    <source>
        <dbReference type="Pfam" id="PF14344"/>
    </source>
</evidence>
<keyword evidence="3" id="KW-1185">Reference proteome</keyword>
<evidence type="ECO:0000313" key="2">
    <source>
        <dbReference type="EMBL" id="SDZ92502.1"/>
    </source>
</evidence>
<accession>A0A1H3X1J9</accession>
<dbReference type="InterPro" id="IPR025510">
    <property type="entry name" value="DUF4397"/>
</dbReference>
<sequence>MRKKTTVDNTKTECKMLTKKNRVWGIAALLTLAIGFSSCLKNKNDFTPSRPMAAIWFMNVANTSIVPSFYDNDEKIADSITYNFVSRYAVYGGLHKFDLRKKGGDSLVVSNTTNYDSTSYYTYIAYGTSTVKSVTIKSDFTGSDLNKINIRFLHLSENAGPVDVYIGNEKIDSNRTLLQNPTSEQSTRFKQFNSFSVVDKVTIKAAGTETVLASNASLAIGSFRNNNVYTIYLTGTKGSQDKDKLAVNAYYSYW</sequence>
<protein>
    <recommendedName>
        <fullName evidence="1">DUF4397 domain-containing protein</fullName>
    </recommendedName>
</protein>
<dbReference type="OrthoDB" id="652342at2"/>
<feature type="domain" description="DUF4397" evidence="1">
    <location>
        <begin position="69"/>
        <end position="165"/>
    </location>
</feature>
<reference evidence="3" key="1">
    <citation type="submission" date="2016-10" db="EMBL/GenBank/DDBJ databases">
        <authorList>
            <person name="Varghese N."/>
            <person name="Submissions S."/>
        </authorList>
    </citation>
    <scope>NUCLEOTIDE SEQUENCE [LARGE SCALE GENOMIC DNA]</scope>
    <source>
        <strain evidence="3">DSM 23920</strain>
    </source>
</reference>
<organism evidence="2 3">
    <name type="scientific">Chitinophaga terrae</name>
    <name type="common">ex Kim and Jung 2007</name>
    <dbReference type="NCBI Taxonomy" id="408074"/>
    <lineage>
        <taxon>Bacteria</taxon>
        <taxon>Pseudomonadati</taxon>
        <taxon>Bacteroidota</taxon>
        <taxon>Chitinophagia</taxon>
        <taxon>Chitinophagales</taxon>
        <taxon>Chitinophagaceae</taxon>
        <taxon>Chitinophaga</taxon>
    </lineage>
</organism>
<dbReference type="EMBL" id="FNRL01000001">
    <property type="protein sequence ID" value="SDZ92502.1"/>
    <property type="molecule type" value="Genomic_DNA"/>
</dbReference>
<dbReference type="AlphaFoldDB" id="A0A1H3X1J9"/>